<reference evidence="3 4" key="1">
    <citation type="submission" date="2023-01" db="EMBL/GenBank/DDBJ databases">
        <title>Analysis of 21 Apiospora genomes using comparative genomics revels a genus with tremendous synthesis potential of carbohydrate active enzymes and secondary metabolites.</title>
        <authorList>
            <person name="Sorensen T."/>
        </authorList>
    </citation>
    <scope>NUCLEOTIDE SEQUENCE [LARGE SCALE GENOMIC DNA]</scope>
    <source>
        <strain evidence="3 4">CBS 83171</strain>
    </source>
</reference>
<name>A0ABR1V0Z7_9PEZI</name>
<feature type="domain" description="Ecp2 effector protein-like" evidence="2">
    <location>
        <begin position="85"/>
        <end position="173"/>
    </location>
</feature>
<accession>A0ABR1V0Z7</accession>
<comment type="caution">
    <text evidence="3">The sequence shown here is derived from an EMBL/GenBank/DDBJ whole genome shotgun (WGS) entry which is preliminary data.</text>
</comment>
<protein>
    <recommendedName>
        <fullName evidence="2">Ecp2 effector protein-like domain-containing protein</fullName>
    </recommendedName>
</protein>
<evidence type="ECO:0000259" key="2">
    <source>
        <dbReference type="Pfam" id="PF14856"/>
    </source>
</evidence>
<keyword evidence="1" id="KW-0732">Signal</keyword>
<feature type="chain" id="PRO_5045795027" description="Ecp2 effector protein-like domain-containing protein" evidence="1">
    <location>
        <begin position="20"/>
        <end position="190"/>
    </location>
</feature>
<organism evidence="3 4">
    <name type="scientific">Apiospora saccharicola</name>
    <dbReference type="NCBI Taxonomy" id="335842"/>
    <lineage>
        <taxon>Eukaryota</taxon>
        <taxon>Fungi</taxon>
        <taxon>Dikarya</taxon>
        <taxon>Ascomycota</taxon>
        <taxon>Pezizomycotina</taxon>
        <taxon>Sordariomycetes</taxon>
        <taxon>Xylariomycetidae</taxon>
        <taxon>Amphisphaeriales</taxon>
        <taxon>Apiosporaceae</taxon>
        <taxon>Apiospora</taxon>
    </lineage>
</organism>
<dbReference type="EMBL" id="JAQQWM010000005">
    <property type="protein sequence ID" value="KAK8063723.1"/>
    <property type="molecule type" value="Genomic_DNA"/>
</dbReference>
<evidence type="ECO:0000313" key="3">
    <source>
        <dbReference type="EMBL" id="KAK8063723.1"/>
    </source>
</evidence>
<dbReference type="Pfam" id="PF14856">
    <property type="entry name" value="Hce2"/>
    <property type="match status" value="1"/>
</dbReference>
<evidence type="ECO:0000313" key="4">
    <source>
        <dbReference type="Proteomes" id="UP001446871"/>
    </source>
</evidence>
<sequence length="190" mass="20499">MHSITFLVALLFSAFHAQALSIPTKTIRGDNNAPGTPDITVKLVAANGTMIDAKPGVKSVQATFVPTADSKSLCYRIPETGDMTSYLARSDDCTALANLYKDIQHGYWDTWGYDNNIALEMVSYKTCSVWISGAGTFNGIVWIGNEDVADAISYIVSQYTHDGLVAAAGQFICNSEGVRTVDWSIQASTN</sequence>
<feature type="signal peptide" evidence="1">
    <location>
        <begin position="1"/>
        <end position="19"/>
    </location>
</feature>
<gene>
    <name evidence="3" type="ORF">PG996_008375</name>
</gene>
<dbReference type="Proteomes" id="UP001446871">
    <property type="component" value="Unassembled WGS sequence"/>
</dbReference>
<dbReference type="InterPro" id="IPR029226">
    <property type="entry name" value="Ecp2-like"/>
</dbReference>
<evidence type="ECO:0000256" key="1">
    <source>
        <dbReference type="SAM" id="SignalP"/>
    </source>
</evidence>
<keyword evidence="4" id="KW-1185">Reference proteome</keyword>
<proteinExistence type="predicted"/>